<evidence type="ECO:0000313" key="2">
    <source>
        <dbReference type="EMBL" id="MBU3076813.1"/>
    </source>
</evidence>
<feature type="transmembrane region" description="Helical" evidence="1">
    <location>
        <begin position="20"/>
        <end position="50"/>
    </location>
</feature>
<gene>
    <name evidence="2" type="ORF">KOF26_02955</name>
</gene>
<keyword evidence="1" id="KW-1133">Transmembrane helix</keyword>
<reference evidence="2 3" key="1">
    <citation type="submission" date="2021-06" db="EMBL/GenBank/DDBJ databases">
        <title>Sphingomonas sp. XMGL2, whole genome shotgun sequencing project.</title>
        <authorList>
            <person name="Zhao G."/>
            <person name="Shen L."/>
        </authorList>
    </citation>
    <scope>NUCLEOTIDE SEQUENCE [LARGE SCALE GENOMIC DNA]</scope>
    <source>
        <strain evidence="2 3">XMGL2</strain>
    </source>
</reference>
<keyword evidence="1" id="KW-0812">Transmembrane</keyword>
<evidence type="ECO:0000313" key="3">
    <source>
        <dbReference type="Proteomes" id="UP000776276"/>
    </source>
</evidence>
<feature type="transmembrane region" description="Helical" evidence="1">
    <location>
        <begin position="111"/>
        <end position="129"/>
    </location>
</feature>
<dbReference type="InterPro" id="IPR007401">
    <property type="entry name" value="DUF454"/>
</dbReference>
<name>A0ABS6BES8_9SPHN</name>
<dbReference type="Proteomes" id="UP000776276">
    <property type="component" value="Unassembled WGS sequence"/>
</dbReference>
<keyword evidence="1" id="KW-0472">Membrane</keyword>
<keyword evidence="3" id="KW-1185">Reference proteome</keyword>
<proteinExistence type="predicted"/>
<dbReference type="RefSeq" id="WP_216319672.1">
    <property type="nucleotide sequence ID" value="NZ_JAHKRT010000001.1"/>
</dbReference>
<feature type="transmembrane region" description="Helical" evidence="1">
    <location>
        <begin position="88"/>
        <end position="105"/>
    </location>
</feature>
<sequence length="147" mass="15415">MSDRPEVEGARAGGMLTRGFWLALGFVNVALAFIGALLPLMPTTIFLILAAGCFARSSPRLEGWLLDHPRFGQTLRAWRAEGAIGRKAKIAAVSGITLGYGLFWIGARPGWALGLGVGAGMAACAAFVLSRPAPLHERAARDPGTTA</sequence>
<dbReference type="PANTHER" id="PTHR35813:SF1">
    <property type="entry name" value="INNER MEMBRANE PROTEIN YBAN"/>
    <property type="match status" value="1"/>
</dbReference>
<dbReference type="PANTHER" id="PTHR35813">
    <property type="entry name" value="INNER MEMBRANE PROTEIN YBAN"/>
    <property type="match status" value="1"/>
</dbReference>
<accession>A0ABS6BES8</accession>
<dbReference type="Pfam" id="PF04304">
    <property type="entry name" value="DUF454"/>
    <property type="match status" value="1"/>
</dbReference>
<protein>
    <submittedName>
        <fullName evidence="2">YbaN family protein</fullName>
    </submittedName>
</protein>
<evidence type="ECO:0000256" key="1">
    <source>
        <dbReference type="SAM" id="Phobius"/>
    </source>
</evidence>
<comment type="caution">
    <text evidence="2">The sequence shown here is derived from an EMBL/GenBank/DDBJ whole genome shotgun (WGS) entry which is preliminary data.</text>
</comment>
<organism evidence="2 3">
    <name type="scientific">Sphingomonas quercus</name>
    <dbReference type="NCBI Taxonomy" id="2842451"/>
    <lineage>
        <taxon>Bacteria</taxon>
        <taxon>Pseudomonadati</taxon>
        <taxon>Pseudomonadota</taxon>
        <taxon>Alphaproteobacteria</taxon>
        <taxon>Sphingomonadales</taxon>
        <taxon>Sphingomonadaceae</taxon>
        <taxon>Sphingomonas</taxon>
    </lineage>
</organism>
<dbReference type="EMBL" id="JAHKRT010000001">
    <property type="protein sequence ID" value="MBU3076813.1"/>
    <property type="molecule type" value="Genomic_DNA"/>
</dbReference>